<dbReference type="Gene3D" id="3.10.50.10">
    <property type="match status" value="1"/>
</dbReference>
<dbReference type="GO" id="GO:0008061">
    <property type="term" value="F:chitin binding"/>
    <property type="evidence" value="ECO:0007669"/>
    <property type="project" value="InterPro"/>
</dbReference>
<dbReference type="GO" id="GO:0005576">
    <property type="term" value="C:extracellular region"/>
    <property type="evidence" value="ECO:0007669"/>
    <property type="project" value="UniProtKB-SubCell"/>
</dbReference>
<dbReference type="SUPFAM" id="SSF111126">
    <property type="entry name" value="Ligand-binding domain in the NO signalling and Golgi transport"/>
    <property type="match status" value="1"/>
</dbReference>
<gene>
    <name evidence="10" type="ORF">RUM43_007081</name>
</gene>
<dbReference type="AlphaFoldDB" id="A0AAN8PWJ1"/>
<reference evidence="10 11" key="1">
    <citation type="submission" date="2023-10" db="EMBL/GenBank/DDBJ databases">
        <title>Genomes of two closely related lineages of the louse Polyplax serrata with different host specificities.</title>
        <authorList>
            <person name="Martinu J."/>
            <person name="Tarabai H."/>
            <person name="Stefka J."/>
            <person name="Hypsa V."/>
        </authorList>
    </citation>
    <scope>NUCLEOTIDE SEQUENCE [LARGE SCALE GENOMIC DNA]</scope>
    <source>
        <strain evidence="10">HR10_N</strain>
    </source>
</reference>
<dbReference type="EMBL" id="JAWJWE010000003">
    <property type="protein sequence ID" value="KAK6638812.1"/>
    <property type="molecule type" value="Genomic_DNA"/>
</dbReference>
<dbReference type="Gene3D" id="3.30.1380.20">
    <property type="entry name" value="Trafficking protein particle complex subunit 3"/>
    <property type="match status" value="1"/>
</dbReference>
<evidence type="ECO:0000256" key="5">
    <source>
        <dbReference type="ARBA" id="ARBA00022525"/>
    </source>
</evidence>
<dbReference type="Pfam" id="PF04051">
    <property type="entry name" value="TRAPP"/>
    <property type="match status" value="1"/>
</dbReference>
<dbReference type="InterPro" id="IPR011583">
    <property type="entry name" value="Chitinase_II/V-like_cat"/>
</dbReference>
<dbReference type="GO" id="GO:0005794">
    <property type="term" value="C:Golgi apparatus"/>
    <property type="evidence" value="ECO:0007669"/>
    <property type="project" value="UniProtKB-SubCell"/>
</dbReference>
<evidence type="ECO:0000256" key="6">
    <source>
        <dbReference type="ARBA" id="ARBA00022729"/>
    </source>
</evidence>
<comment type="similarity">
    <text evidence="3">Belongs to the TRAPP small subunits family. BET3 subfamily.</text>
</comment>
<dbReference type="FunFam" id="3.20.20.80:FF:000071">
    <property type="entry name" value="Imaginal disc growth factor"/>
    <property type="match status" value="1"/>
</dbReference>
<evidence type="ECO:0000256" key="4">
    <source>
        <dbReference type="ARBA" id="ARBA00006606"/>
    </source>
</evidence>
<dbReference type="SUPFAM" id="SSF54556">
    <property type="entry name" value="Chitinase insertion domain"/>
    <property type="match status" value="1"/>
</dbReference>
<keyword evidence="8" id="KW-0325">Glycoprotein</keyword>
<evidence type="ECO:0000256" key="8">
    <source>
        <dbReference type="ARBA" id="ARBA00023180"/>
    </source>
</evidence>
<sequence length="615" mass="69352">MADESLVEFLHAEIVNYITNTSEEKKNISTLEYLGYITGFRIIERLTKEWPPFKDELDTMKFLCTDFWSSVYKKQIDNLRTNHQGVYVLQDNAFRYLVRLSSQKQYLEVAPRFVAFTCGLVRGALSNLGISCLVTAEVDHMPAFECCRASRIAVSSEFRSRHFGAAREFGHRITDNRKEMWLTRRSFLPVFLTILASAQAVPSKIVCFYDSTAYYREDSGKFLVADLEHSLNSCSHVVYGYAKIDESDFKVKSMDPNLDLEEGVGNYKAVTALKKRFPGLNVLLSVGGRADTEGNQDKYLTLLRDADHRAAFVKSAKSLIEQYGFDGIDLAWQFPLIRIKPRNKLSSVWHKIKKTFGYAKGSKDLQADEHRAGFTDLIKELKTAMRSDGHLVTASVIPHTNYSIYYDAKEISQYLDAIHLFSFDFLTSNTKISPEVADYPAPLYPSYDRNPEFTVDYMTTWFLNHSMPANKIILGIPAHGRSWRLTSESSISGVPPLTANGEGAEGHLTRTRGVLSYPEVCSLLQNPNNFAVKGLLKKVTDPAKKLGTYAYRSDDSEREGLWVGYEDPDTAATKASYARSKELGGVALVDVTMDDFRGVCNGDRYPILKAIKMAL</sequence>
<dbReference type="SMART" id="SM00636">
    <property type="entry name" value="Glyco_18"/>
    <property type="match status" value="1"/>
</dbReference>
<dbReference type="InterPro" id="IPR024096">
    <property type="entry name" value="NO_sig/Golgi_transp_ligand-bd"/>
</dbReference>
<dbReference type="InterPro" id="IPR017853">
    <property type="entry name" value="GH"/>
</dbReference>
<dbReference type="InterPro" id="IPR029070">
    <property type="entry name" value="Chitinase_insertion_sf"/>
</dbReference>
<keyword evidence="5" id="KW-0964">Secreted</keyword>
<comment type="similarity">
    <text evidence="4">Belongs to the glycosyl hydrolase 18 family. IDGF subfamily.</text>
</comment>
<dbReference type="Gene3D" id="3.20.20.80">
    <property type="entry name" value="Glycosidases"/>
    <property type="match status" value="1"/>
</dbReference>
<evidence type="ECO:0000313" key="11">
    <source>
        <dbReference type="Proteomes" id="UP001372834"/>
    </source>
</evidence>
<dbReference type="Pfam" id="PF00704">
    <property type="entry name" value="Glyco_hydro_18"/>
    <property type="match status" value="1"/>
</dbReference>
<comment type="subcellular location">
    <subcellularLocation>
        <location evidence="1">Golgi apparatus</location>
        <location evidence="1">cis-Golgi network</location>
    </subcellularLocation>
    <subcellularLocation>
        <location evidence="2">Secreted</location>
    </subcellularLocation>
</comment>
<evidence type="ECO:0000256" key="7">
    <source>
        <dbReference type="ARBA" id="ARBA00023157"/>
    </source>
</evidence>
<keyword evidence="7" id="KW-1015">Disulfide bond</keyword>
<evidence type="ECO:0000259" key="9">
    <source>
        <dbReference type="PROSITE" id="PS51910"/>
    </source>
</evidence>
<dbReference type="InterPro" id="IPR007194">
    <property type="entry name" value="TRAPP_component"/>
</dbReference>
<dbReference type="CDD" id="cd14944">
    <property type="entry name" value="TRAPPC6A_Trs33"/>
    <property type="match status" value="1"/>
</dbReference>
<dbReference type="PANTHER" id="PTHR11177">
    <property type="entry name" value="CHITINASE"/>
    <property type="match status" value="1"/>
</dbReference>
<keyword evidence="6" id="KW-0732">Signal</keyword>
<evidence type="ECO:0000313" key="10">
    <source>
        <dbReference type="EMBL" id="KAK6638812.1"/>
    </source>
</evidence>
<dbReference type="PROSITE" id="PS51910">
    <property type="entry name" value="GH18_2"/>
    <property type="match status" value="1"/>
</dbReference>
<dbReference type="InterPro" id="IPR037992">
    <property type="entry name" value="TRAPPC6/Trs33"/>
</dbReference>
<comment type="caution">
    <text evidence="10">The sequence shown here is derived from an EMBL/GenBank/DDBJ whole genome shotgun (WGS) entry which is preliminary data.</text>
</comment>
<evidence type="ECO:0000256" key="3">
    <source>
        <dbReference type="ARBA" id="ARBA00006218"/>
    </source>
</evidence>
<dbReference type="GO" id="GO:0006032">
    <property type="term" value="P:chitin catabolic process"/>
    <property type="evidence" value="ECO:0007669"/>
    <property type="project" value="TreeGrafter"/>
</dbReference>
<dbReference type="Proteomes" id="UP001372834">
    <property type="component" value="Unassembled WGS sequence"/>
</dbReference>
<dbReference type="GO" id="GO:0004568">
    <property type="term" value="F:chitinase activity"/>
    <property type="evidence" value="ECO:0007669"/>
    <property type="project" value="TreeGrafter"/>
</dbReference>
<dbReference type="PANTHER" id="PTHR11177:SF235">
    <property type="entry name" value="CHITINASE-LIKE PROTEIN IDGF1-RELATED"/>
    <property type="match status" value="1"/>
</dbReference>
<evidence type="ECO:0000256" key="1">
    <source>
        <dbReference type="ARBA" id="ARBA00004222"/>
    </source>
</evidence>
<name>A0AAN8PWJ1_POLSC</name>
<evidence type="ECO:0000256" key="2">
    <source>
        <dbReference type="ARBA" id="ARBA00004613"/>
    </source>
</evidence>
<organism evidence="10 11">
    <name type="scientific">Polyplax serrata</name>
    <name type="common">Common mouse louse</name>
    <dbReference type="NCBI Taxonomy" id="468196"/>
    <lineage>
        <taxon>Eukaryota</taxon>
        <taxon>Metazoa</taxon>
        <taxon>Ecdysozoa</taxon>
        <taxon>Arthropoda</taxon>
        <taxon>Hexapoda</taxon>
        <taxon>Insecta</taxon>
        <taxon>Pterygota</taxon>
        <taxon>Neoptera</taxon>
        <taxon>Paraneoptera</taxon>
        <taxon>Psocodea</taxon>
        <taxon>Troctomorpha</taxon>
        <taxon>Phthiraptera</taxon>
        <taxon>Anoplura</taxon>
        <taxon>Polyplacidae</taxon>
        <taxon>Polyplax</taxon>
    </lineage>
</organism>
<dbReference type="GO" id="GO:0048193">
    <property type="term" value="P:Golgi vesicle transport"/>
    <property type="evidence" value="ECO:0007669"/>
    <property type="project" value="InterPro"/>
</dbReference>
<protein>
    <recommendedName>
        <fullName evidence="9">GH18 domain-containing protein</fullName>
    </recommendedName>
</protein>
<accession>A0AAN8PWJ1</accession>
<feature type="domain" description="GH18" evidence="9">
    <location>
        <begin position="203"/>
        <end position="615"/>
    </location>
</feature>
<dbReference type="InterPro" id="IPR001223">
    <property type="entry name" value="Glyco_hydro18_cat"/>
</dbReference>
<proteinExistence type="inferred from homology"/>
<dbReference type="SUPFAM" id="SSF51445">
    <property type="entry name" value="(Trans)glycosidases"/>
    <property type="match status" value="1"/>
</dbReference>
<dbReference type="GO" id="GO:0005975">
    <property type="term" value="P:carbohydrate metabolic process"/>
    <property type="evidence" value="ECO:0007669"/>
    <property type="project" value="InterPro"/>
</dbReference>
<dbReference type="InterPro" id="IPR050314">
    <property type="entry name" value="Glycosyl_Hydrlase_18"/>
</dbReference>